<reference evidence="2" key="1">
    <citation type="submission" date="2023-03" db="EMBL/GenBank/DDBJ databases">
        <title>Massive genome expansion in bonnet fungi (Mycena s.s.) driven by repeated elements and novel gene families across ecological guilds.</title>
        <authorList>
            <consortium name="Lawrence Berkeley National Laboratory"/>
            <person name="Harder C.B."/>
            <person name="Miyauchi S."/>
            <person name="Viragh M."/>
            <person name="Kuo A."/>
            <person name="Thoen E."/>
            <person name="Andreopoulos B."/>
            <person name="Lu D."/>
            <person name="Skrede I."/>
            <person name="Drula E."/>
            <person name="Henrissat B."/>
            <person name="Morin E."/>
            <person name="Kohler A."/>
            <person name="Barry K."/>
            <person name="LaButti K."/>
            <person name="Morin E."/>
            <person name="Salamov A."/>
            <person name="Lipzen A."/>
            <person name="Mereny Z."/>
            <person name="Hegedus B."/>
            <person name="Baldrian P."/>
            <person name="Stursova M."/>
            <person name="Weitz H."/>
            <person name="Taylor A."/>
            <person name="Grigoriev I.V."/>
            <person name="Nagy L.G."/>
            <person name="Martin F."/>
            <person name="Kauserud H."/>
        </authorList>
    </citation>
    <scope>NUCLEOTIDE SEQUENCE</scope>
    <source>
        <strain evidence="2">CBHHK188m</strain>
    </source>
</reference>
<dbReference type="EMBL" id="JARJLG010000150">
    <property type="protein sequence ID" value="KAJ7736197.1"/>
    <property type="molecule type" value="Genomic_DNA"/>
</dbReference>
<accession>A0AAD7MWV8</accession>
<name>A0AAD7MWV8_9AGAR</name>
<evidence type="ECO:0000313" key="3">
    <source>
        <dbReference type="Proteomes" id="UP001215280"/>
    </source>
</evidence>
<sequence>MQSVQQVLFNNQPLHVLGNIFRIFFTLLLSPLYLFTPRAVVTTVDNYIWSGWLLEFATTPDSFLSHSRGGGKGHYDVTGFQPSWVLEVTIHGGLLHHFHQIPFSEDEEAAGYTVLSYLMKSADVLFREAGFVPGPAPEGREYTLSDRRNIAEQLLRLYCSTHCPHGFRLQFLAL</sequence>
<keyword evidence="1" id="KW-0472">Membrane</keyword>
<evidence type="ECO:0000256" key="1">
    <source>
        <dbReference type="SAM" id="Phobius"/>
    </source>
</evidence>
<comment type="caution">
    <text evidence="2">The sequence shown here is derived from an EMBL/GenBank/DDBJ whole genome shotgun (WGS) entry which is preliminary data.</text>
</comment>
<proteinExistence type="predicted"/>
<keyword evidence="1" id="KW-0812">Transmembrane</keyword>
<evidence type="ECO:0000313" key="2">
    <source>
        <dbReference type="EMBL" id="KAJ7736197.1"/>
    </source>
</evidence>
<dbReference type="AlphaFoldDB" id="A0AAD7MWV8"/>
<feature type="transmembrane region" description="Helical" evidence="1">
    <location>
        <begin position="16"/>
        <end position="35"/>
    </location>
</feature>
<keyword evidence="1" id="KW-1133">Transmembrane helix</keyword>
<gene>
    <name evidence="2" type="ORF">DFH07DRAFT_966920</name>
</gene>
<dbReference type="Proteomes" id="UP001215280">
    <property type="component" value="Unassembled WGS sequence"/>
</dbReference>
<keyword evidence="3" id="KW-1185">Reference proteome</keyword>
<organism evidence="2 3">
    <name type="scientific">Mycena maculata</name>
    <dbReference type="NCBI Taxonomy" id="230809"/>
    <lineage>
        <taxon>Eukaryota</taxon>
        <taxon>Fungi</taxon>
        <taxon>Dikarya</taxon>
        <taxon>Basidiomycota</taxon>
        <taxon>Agaricomycotina</taxon>
        <taxon>Agaricomycetes</taxon>
        <taxon>Agaricomycetidae</taxon>
        <taxon>Agaricales</taxon>
        <taxon>Marasmiineae</taxon>
        <taxon>Mycenaceae</taxon>
        <taxon>Mycena</taxon>
    </lineage>
</organism>
<protein>
    <submittedName>
        <fullName evidence="2">Uncharacterized protein</fullName>
    </submittedName>
</protein>